<dbReference type="AlphaFoldDB" id="A0A0R3N7Q7"/>
<dbReference type="Proteomes" id="UP000052023">
    <property type="component" value="Unassembled WGS sequence"/>
</dbReference>
<proteinExistence type="predicted"/>
<evidence type="ECO:0000313" key="2">
    <source>
        <dbReference type="Proteomes" id="UP000052023"/>
    </source>
</evidence>
<keyword evidence="2" id="KW-1185">Reference proteome</keyword>
<evidence type="ECO:0000313" key="1">
    <source>
        <dbReference type="EMBL" id="KRR28423.1"/>
    </source>
</evidence>
<accession>A0A0R3N7Q7</accession>
<reference evidence="1 2" key="1">
    <citation type="submission" date="2014-03" db="EMBL/GenBank/DDBJ databases">
        <title>Bradyrhizobium valentinum sp. nov., isolated from effective nodules of Lupinus mariae-josephae, a lupine endemic of basic-lime soils in Eastern Spain.</title>
        <authorList>
            <person name="Duran D."/>
            <person name="Rey L."/>
            <person name="Navarro A."/>
            <person name="Busquets A."/>
            <person name="Imperial J."/>
            <person name="Ruiz-Argueso T."/>
        </authorList>
    </citation>
    <scope>NUCLEOTIDE SEQUENCE [LARGE SCALE GENOMIC DNA]</scope>
    <source>
        <strain evidence="1 2">Ro19</strain>
    </source>
</reference>
<gene>
    <name evidence="1" type="ORF">CQ13_20730</name>
</gene>
<protein>
    <submittedName>
        <fullName evidence="1">Uncharacterized protein</fullName>
    </submittedName>
</protein>
<comment type="caution">
    <text evidence="1">The sequence shown here is derived from an EMBL/GenBank/DDBJ whole genome shotgun (WGS) entry which is preliminary data.</text>
</comment>
<name>A0A0R3N7Q7_9BRAD</name>
<organism evidence="1 2">
    <name type="scientific">Bradyrhizobium retamae</name>
    <dbReference type="NCBI Taxonomy" id="1300035"/>
    <lineage>
        <taxon>Bacteria</taxon>
        <taxon>Pseudomonadati</taxon>
        <taxon>Pseudomonadota</taxon>
        <taxon>Alphaproteobacteria</taxon>
        <taxon>Hyphomicrobiales</taxon>
        <taxon>Nitrobacteraceae</taxon>
        <taxon>Bradyrhizobium</taxon>
    </lineage>
</organism>
<dbReference type="EMBL" id="LLYA01000090">
    <property type="protein sequence ID" value="KRR28423.1"/>
    <property type="molecule type" value="Genomic_DNA"/>
</dbReference>
<sequence length="78" mass="8892">MHISPDGRIPLVARGCENLPDPPLMPAAPADRARNWIKLADEQLYSTTHRFIFTREAEARRELAAQLLETMFSSSRTR</sequence>